<sequence>MKYSHILLILLTFQTVGAQQKKVETSKEFSFDRALIYQYTYPDSEGEFWVYHHENGTILYVPQDEMIDFVIADTLGNYYTFGDNGHGEKVVTSQRIQNLSDRINEMNPELPLSNEFLEITPLSFERIVDQKDALLSEIKSVGYELIYQKMAGQQHVFVTDQILVNANLLYGLTRIEGDVQLKVPDFYFAGIFNPDQLVTHIERDNFILKLISYEYNPYLVDLSVYNYYIQDEQGNWMKTPLPF</sequence>
<dbReference type="AlphaFoldDB" id="A0A838ZTT8"/>
<name>A0A838ZTT8_9FLAO</name>
<gene>
    <name evidence="1" type="ORF">HU137_11560</name>
</gene>
<evidence type="ECO:0000313" key="1">
    <source>
        <dbReference type="EMBL" id="MBA5630410.1"/>
    </source>
</evidence>
<keyword evidence="2" id="KW-1185">Reference proteome</keyword>
<dbReference type="RefSeq" id="WP_182044007.1">
    <property type="nucleotide sequence ID" value="NZ_JACDZE010000004.1"/>
</dbReference>
<evidence type="ECO:0000313" key="2">
    <source>
        <dbReference type="Proteomes" id="UP000552241"/>
    </source>
</evidence>
<dbReference type="Proteomes" id="UP000552241">
    <property type="component" value="Unassembled WGS sequence"/>
</dbReference>
<organism evidence="1 2">
    <name type="scientific">Moheibacter lacus</name>
    <dbReference type="NCBI Taxonomy" id="2745851"/>
    <lineage>
        <taxon>Bacteria</taxon>
        <taxon>Pseudomonadati</taxon>
        <taxon>Bacteroidota</taxon>
        <taxon>Flavobacteriia</taxon>
        <taxon>Flavobacteriales</taxon>
        <taxon>Weeksellaceae</taxon>
        <taxon>Moheibacter</taxon>
    </lineage>
</organism>
<accession>A0A838ZTT8</accession>
<evidence type="ECO:0008006" key="3">
    <source>
        <dbReference type="Google" id="ProtNLM"/>
    </source>
</evidence>
<comment type="caution">
    <text evidence="1">The sequence shown here is derived from an EMBL/GenBank/DDBJ whole genome shotgun (WGS) entry which is preliminary data.</text>
</comment>
<dbReference type="EMBL" id="JACDZE010000004">
    <property type="protein sequence ID" value="MBA5630410.1"/>
    <property type="molecule type" value="Genomic_DNA"/>
</dbReference>
<protein>
    <recommendedName>
        <fullName evidence="3">WG containing repeat-containing protein</fullName>
    </recommendedName>
</protein>
<reference evidence="1 2" key="1">
    <citation type="submission" date="2020-07" db="EMBL/GenBank/DDBJ databases">
        <title>Moheibacter lacus sp. nov., a member of the family Flavobacteriaceae isolated from freshwater lake sediment.</title>
        <authorList>
            <person name="Liu Y."/>
        </authorList>
    </citation>
    <scope>NUCLEOTIDE SEQUENCE [LARGE SCALE GENOMIC DNA]</scope>
    <source>
        <strain evidence="1 2">BDHS18</strain>
    </source>
</reference>
<proteinExistence type="predicted"/>